<comment type="subcellular location">
    <subcellularLocation>
        <location evidence="1">Membrane</location>
        <topology evidence="1">Multi-pass membrane protein</topology>
    </subcellularLocation>
</comment>
<dbReference type="PANTHER" id="PTHR46154">
    <property type="match status" value="1"/>
</dbReference>
<evidence type="ECO:0000256" key="3">
    <source>
        <dbReference type="ARBA" id="ARBA00022448"/>
    </source>
</evidence>
<feature type="transmembrane region" description="Helical" evidence="8">
    <location>
        <begin position="287"/>
        <end position="312"/>
    </location>
</feature>
<dbReference type="GO" id="GO:0015489">
    <property type="term" value="F:putrescine transmembrane transporter activity"/>
    <property type="evidence" value="ECO:0007669"/>
    <property type="project" value="TreeGrafter"/>
</dbReference>
<feature type="transmembrane region" description="Helical" evidence="8">
    <location>
        <begin position="420"/>
        <end position="440"/>
    </location>
</feature>
<feature type="transmembrane region" description="Helical" evidence="8">
    <location>
        <begin position="447"/>
        <end position="468"/>
    </location>
</feature>
<evidence type="ECO:0000313" key="9">
    <source>
        <dbReference type="EMBL" id="CDP37673.1"/>
    </source>
</evidence>
<dbReference type="AlphaFoldDB" id="A0A060T9S5"/>
<dbReference type="PhylomeDB" id="A0A060T9S5"/>
<feature type="transmembrane region" description="Helical" evidence="8">
    <location>
        <begin position="51"/>
        <end position="73"/>
    </location>
</feature>
<evidence type="ECO:0000256" key="5">
    <source>
        <dbReference type="ARBA" id="ARBA00022989"/>
    </source>
</evidence>
<dbReference type="PANTHER" id="PTHR46154:SF4">
    <property type="entry name" value="UREA ACTIVE TRANSPORTER"/>
    <property type="match status" value="1"/>
</dbReference>
<organism evidence="9">
    <name type="scientific">Blastobotrys adeninivorans</name>
    <name type="common">Yeast</name>
    <name type="synonym">Arxula adeninivorans</name>
    <dbReference type="NCBI Taxonomy" id="409370"/>
    <lineage>
        <taxon>Eukaryota</taxon>
        <taxon>Fungi</taxon>
        <taxon>Dikarya</taxon>
        <taxon>Ascomycota</taxon>
        <taxon>Saccharomycotina</taxon>
        <taxon>Dipodascomycetes</taxon>
        <taxon>Dipodascales</taxon>
        <taxon>Trichomonascaceae</taxon>
        <taxon>Blastobotrys</taxon>
    </lineage>
</organism>
<evidence type="ECO:0000256" key="8">
    <source>
        <dbReference type="SAM" id="Phobius"/>
    </source>
</evidence>
<evidence type="ECO:0000256" key="7">
    <source>
        <dbReference type="RuleBase" id="RU362091"/>
    </source>
</evidence>
<dbReference type="FunFam" id="1.20.1730.10:FF:000006">
    <property type="entry name" value="Urea active transporter"/>
    <property type="match status" value="1"/>
</dbReference>
<evidence type="ECO:0000256" key="1">
    <source>
        <dbReference type="ARBA" id="ARBA00004141"/>
    </source>
</evidence>
<keyword evidence="5 8" id="KW-1133">Transmembrane helix</keyword>
<feature type="transmembrane region" description="Helical" evidence="8">
    <location>
        <begin position="192"/>
        <end position="215"/>
    </location>
</feature>
<protein>
    <submittedName>
        <fullName evidence="9">ARAD1D16852p</fullName>
    </submittedName>
</protein>
<feature type="transmembrane region" description="Helical" evidence="8">
    <location>
        <begin position="594"/>
        <end position="618"/>
    </location>
</feature>
<feature type="transmembrane region" description="Helical" evidence="8">
    <location>
        <begin position="12"/>
        <end position="31"/>
    </location>
</feature>
<dbReference type="InterPro" id="IPR001734">
    <property type="entry name" value="Na/solute_symporter"/>
</dbReference>
<dbReference type="InterPro" id="IPR031155">
    <property type="entry name" value="DUR"/>
</dbReference>
<dbReference type="Pfam" id="PF00474">
    <property type="entry name" value="SSF"/>
    <property type="match status" value="1"/>
</dbReference>
<feature type="transmembrane region" description="Helical" evidence="8">
    <location>
        <begin position="127"/>
        <end position="149"/>
    </location>
</feature>
<feature type="transmembrane region" description="Helical" evidence="8">
    <location>
        <begin position="85"/>
        <end position="106"/>
    </location>
</feature>
<reference evidence="9" key="1">
    <citation type="submission" date="2014-02" db="EMBL/GenBank/DDBJ databases">
        <authorList>
            <person name="Genoscope - CEA"/>
        </authorList>
    </citation>
    <scope>NUCLEOTIDE SEQUENCE</scope>
    <source>
        <strain evidence="9">LS3</strain>
    </source>
</reference>
<dbReference type="EMBL" id="HG937694">
    <property type="protein sequence ID" value="CDP37673.1"/>
    <property type="molecule type" value="Genomic_DNA"/>
</dbReference>
<feature type="transmembrane region" description="Helical" evidence="8">
    <location>
        <begin position="562"/>
        <end position="582"/>
    </location>
</feature>
<dbReference type="InterPro" id="IPR038377">
    <property type="entry name" value="Na/Glc_symporter_sf"/>
</dbReference>
<keyword evidence="6 8" id="KW-0472">Membrane</keyword>
<keyword evidence="3" id="KW-0813">Transport</keyword>
<feature type="transmembrane region" description="Helical" evidence="8">
    <location>
        <begin position="488"/>
        <end position="511"/>
    </location>
</feature>
<dbReference type="CDD" id="cd11476">
    <property type="entry name" value="SLC5sbd_DUR3"/>
    <property type="match status" value="1"/>
</dbReference>
<dbReference type="NCBIfam" id="TIGR00813">
    <property type="entry name" value="sss"/>
    <property type="match status" value="1"/>
</dbReference>
<keyword evidence="4 8" id="KW-0812">Transmembrane</keyword>
<evidence type="ECO:0000256" key="2">
    <source>
        <dbReference type="ARBA" id="ARBA00006434"/>
    </source>
</evidence>
<feature type="transmembrane region" description="Helical" evidence="8">
    <location>
        <begin position="249"/>
        <end position="267"/>
    </location>
</feature>
<dbReference type="GO" id="GO:0015204">
    <property type="term" value="F:urea transmembrane transporter activity"/>
    <property type="evidence" value="ECO:0007669"/>
    <property type="project" value="InterPro"/>
</dbReference>
<dbReference type="Gene3D" id="1.20.1730.10">
    <property type="entry name" value="Sodium/glucose cotransporter"/>
    <property type="match status" value="1"/>
</dbReference>
<dbReference type="PROSITE" id="PS50283">
    <property type="entry name" value="NA_SOLUT_SYMP_3"/>
    <property type="match status" value="1"/>
</dbReference>
<dbReference type="GO" id="GO:0005886">
    <property type="term" value="C:plasma membrane"/>
    <property type="evidence" value="ECO:0007669"/>
    <property type="project" value="TreeGrafter"/>
</dbReference>
<name>A0A060T9S5_BLAAD</name>
<comment type="similarity">
    <text evidence="2 7">Belongs to the sodium:solute symporter (SSF) (TC 2.A.21) family.</text>
</comment>
<feature type="transmembrane region" description="Helical" evidence="8">
    <location>
        <begin position="155"/>
        <end position="180"/>
    </location>
</feature>
<dbReference type="GO" id="GO:0015606">
    <property type="term" value="F:spermidine transmembrane transporter activity"/>
    <property type="evidence" value="ECO:0007669"/>
    <property type="project" value="TreeGrafter"/>
</dbReference>
<feature type="transmembrane region" description="Helical" evidence="8">
    <location>
        <begin position="388"/>
        <end position="414"/>
    </location>
</feature>
<sequence>MAPLPQSAGYGIVVGLGFAFCFGMMLITYLLKRYKKQYMTSEEFSTAGRSVKTGLIGSAVVSSWTWAATLLQSTTVTYEYGVSGAFWYAAGACVQIILFATIAIELKRKAPNAHTFLEVIRARYGPVGHIVFMVFGMFCNILVTVQLLAGGSATISYLTGMSPVACCFLLPLSVGIYTVFGGLKSTIITDWIHTFILIIIIFIFAFTAFASSNIIGSPSKMYDLLTAQAELYPIDGNAMGSFLTLRSQQGAIFFVINLVGNFGTVYLDSGYWNKAIASHPGAALPGYIFGGLAWFAIPFLCATTMGLTGLALKGTEHFATLSAAEVSAGLVLPNSAVALLGKSGAMCALIMLFMAVTSATSSELIAVSTIMTYDVYKAYINPNASSRTLITVSHIGVVVYGLAMAVFAVGLHYAGVSMGYLYLLMGVIISSAVIPAILSILWSQMNLYAAVLSPILGLACSLIAWLVTCRVKFDNVLNVTTTGSNDPMLAGNVVALLSPVVFVPFFTYVFGKANYDWKSMKMIRADHIDDDDTTDSSESDDNGEVGERVAAIQEQSLKRAALIARIVCVVLAISFIIVWPMPMYGTSYVFSKKFFTGWIVVGFIWLFYTLFFVGLFPIYQGLSSIRRVCMGIFGDVTGKPVAMESPVEEDVDVKEKMDEIVREKEVDA</sequence>
<evidence type="ECO:0000256" key="4">
    <source>
        <dbReference type="ARBA" id="ARBA00022692"/>
    </source>
</evidence>
<feature type="transmembrane region" description="Helical" evidence="8">
    <location>
        <begin position="343"/>
        <end position="367"/>
    </location>
</feature>
<reference evidence="9" key="2">
    <citation type="submission" date="2014-06" db="EMBL/GenBank/DDBJ databases">
        <title>The complete genome of Blastobotrys (Arxula) adeninivorans LS3 - a yeast of biotechnological interest.</title>
        <authorList>
            <person name="Kunze G."/>
            <person name="Gaillardin C."/>
            <person name="Czernicka M."/>
            <person name="Durrens P."/>
            <person name="Martin T."/>
            <person name="Boer E."/>
            <person name="Gabaldon T."/>
            <person name="Cruz J."/>
            <person name="Talla E."/>
            <person name="Marck C."/>
            <person name="Goffeau A."/>
            <person name="Barbe V."/>
            <person name="Baret P."/>
            <person name="Baronian K."/>
            <person name="Beier S."/>
            <person name="Bleykasten C."/>
            <person name="Bode R."/>
            <person name="Casaregola S."/>
            <person name="Despons L."/>
            <person name="Fairhead C."/>
            <person name="Giersberg M."/>
            <person name="Gierski P."/>
            <person name="Hahnel U."/>
            <person name="Hartmann A."/>
            <person name="Jankowska D."/>
            <person name="Jubin C."/>
            <person name="Jung P."/>
            <person name="Lafontaine I."/>
            <person name="Leh-Louis V."/>
            <person name="Lemaire M."/>
            <person name="Marcet-Houben M."/>
            <person name="Mascher M."/>
            <person name="Morel G."/>
            <person name="Richard G.-F."/>
            <person name="Riechen J."/>
            <person name="Sacerdot C."/>
            <person name="Sarkar A."/>
            <person name="Savel G."/>
            <person name="Schacherer J."/>
            <person name="Sherman D."/>
            <person name="Straub M.-L."/>
            <person name="Stein N."/>
            <person name="Thierry A."/>
            <person name="Trautwein-Schult A."/>
            <person name="Westhof E."/>
            <person name="Worch S."/>
            <person name="Dujon B."/>
            <person name="Souciet J.-L."/>
            <person name="Wincker P."/>
            <person name="Scholz U."/>
            <person name="Neuveglise N."/>
        </authorList>
    </citation>
    <scope>NUCLEOTIDE SEQUENCE</scope>
    <source>
        <strain evidence="9">LS3</strain>
    </source>
</reference>
<evidence type="ECO:0000256" key="6">
    <source>
        <dbReference type="ARBA" id="ARBA00023136"/>
    </source>
</evidence>
<gene>
    <name evidence="9" type="ORF">GNLVRS02_ARAD1D16852g</name>
</gene>
<proteinExistence type="inferred from homology"/>
<accession>A0A060T9S5</accession>